<dbReference type="AlphaFoldDB" id="A0A316Z1W5"/>
<keyword evidence="7 14" id="KW-0479">Metal-binding</keyword>
<keyword evidence="12 14" id="KW-0324">Glycolysis</keyword>
<feature type="binding site" description="in other chain" evidence="14">
    <location>
        <begin position="347"/>
        <end position="350"/>
    </location>
    <ligand>
        <name>substrate</name>
        <note>ligand shared between dimeric partners</note>
    </ligand>
</feature>
<evidence type="ECO:0000256" key="13">
    <source>
        <dbReference type="ARBA" id="ARBA00048070"/>
    </source>
</evidence>
<dbReference type="SUPFAM" id="SSF53784">
    <property type="entry name" value="Phosphofructokinase"/>
    <property type="match status" value="3"/>
</dbReference>
<feature type="binding site" evidence="14">
    <location>
        <position position="12"/>
    </location>
    <ligand>
        <name>ATP</name>
        <dbReference type="ChEBI" id="CHEBI:30616"/>
    </ligand>
</feature>
<evidence type="ECO:0000256" key="11">
    <source>
        <dbReference type="ARBA" id="ARBA00022842"/>
    </source>
</evidence>
<accession>A0A316Z1W5</accession>
<comment type="caution">
    <text evidence="14">Lacks conserved residue(s) required for the propagation of feature annotation.</text>
</comment>
<keyword evidence="10 14" id="KW-0067">ATP-binding</keyword>
<dbReference type="OrthoDB" id="537915at2759"/>
<feature type="binding site" evidence="14">
    <location>
        <begin position="167"/>
        <end position="170"/>
    </location>
    <ligand>
        <name>ATP</name>
        <dbReference type="ChEBI" id="CHEBI:30616"/>
    </ligand>
</feature>
<protein>
    <recommendedName>
        <fullName evidence="14">ATP-dependent 6-phosphofructokinase</fullName>
        <shortName evidence="14">ATP-PFK</shortName>
        <shortName evidence="14">Phosphofructokinase</shortName>
        <ecNumber evidence="14">2.7.1.11</ecNumber>
    </recommendedName>
    <alternativeName>
        <fullName evidence="14">Phosphohexokinase</fullName>
    </alternativeName>
</protein>
<comment type="catalytic activity">
    <reaction evidence="13 14 15">
        <text>beta-D-fructose 6-phosphate + ATP = beta-D-fructose 1,6-bisphosphate + ADP + H(+)</text>
        <dbReference type="Rhea" id="RHEA:16109"/>
        <dbReference type="ChEBI" id="CHEBI:15378"/>
        <dbReference type="ChEBI" id="CHEBI:30616"/>
        <dbReference type="ChEBI" id="CHEBI:32966"/>
        <dbReference type="ChEBI" id="CHEBI:57634"/>
        <dbReference type="ChEBI" id="CHEBI:456216"/>
        <dbReference type="EC" id="2.7.1.11"/>
    </reaction>
</comment>
<keyword evidence="6 14" id="KW-0808">Transferase</keyword>
<sequence>MAPRIAVMTSGGDSAGMNAAVRAVAKSAILRGCQAWVVREGWEGLVRGNAEGEEESTDGDATPPHPEPETLPPSVAQPPGTSEARRWRGTYGQGELLREGVGEAEELGLKGKYILRVGWDDVRGWMDQGGTLIGTARCAAFREVAGRQRAARNLISCGIDALVVCGGDGSLTGADRLRAEWPELVAALLERGEISAEQAQRHRHLKIVGLVGSIDNDMATTDMTIGAATALARICEAVDSISSTAASHSRAFVVEVMGRHCGWLALMAGIATGADYVFLPERPPPGDWRADMCGVLARHREMGKRKTIVIVAEGALARDLTPISPDDIKAVLAERLGLDTRVTTLGHTQRGGKPVAADRVLATLQGVEAVEALLEATPETPSYVIGIRENKITRIELMHAVQQTQLVAQRIEKQDFDGALALRDSEFAEGLRAFDVISKIDERELVPQEQRIKMGIIHLGAPAGGMNAATRTAVRYCLAHGHTPVVIHNGIPGLLADSVAEINWLRVDNWTTRGGSELGTNRVLPDSDFGAVAAKLQQHKIEGLLVIGGFEAFLAVKQLNEQRANYPAFRMPIAAIPATISNNVPVSEFSLGSDTSLNALVDACDAIKQSASASRNRTFVVETQGGRCGYVAVMGALAAGAVLVYTPEHGIGLQELGEDVAWLRRRFELDTKGKSEGRLVIRNERASDVYTTEVITKILKEEGQDLFDSRSASLGHTLQGGTPSPLDRARATRLAIKCCEFLTQHALALRKDSTAYGDATAAIIAIRGSDVEFVGAKDMAAQADMKNRRGKTAWWHGLKRLAELMGGRTALKVGEKL</sequence>
<evidence type="ECO:0000256" key="10">
    <source>
        <dbReference type="ARBA" id="ARBA00022840"/>
    </source>
</evidence>
<dbReference type="GO" id="GO:0030388">
    <property type="term" value="P:fructose 1,6-bisphosphate metabolic process"/>
    <property type="evidence" value="ECO:0007669"/>
    <property type="project" value="TreeGrafter"/>
</dbReference>
<dbReference type="GO" id="GO:0005945">
    <property type="term" value="C:6-phosphofructokinase complex"/>
    <property type="evidence" value="ECO:0007669"/>
    <property type="project" value="TreeGrafter"/>
</dbReference>
<feature type="active site" description="Proton acceptor" evidence="14">
    <location>
        <position position="215"/>
    </location>
</feature>
<evidence type="ECO:0000256" key="3">
    <source>
        <dbReference type="ARBA" id="ARBA00004679"/>
    </source>
</evidence>
<feature type="binding site" evidence="14">
    <location>
        <position position="710"/>
    </location>
    <ligand>
        <name>beta-D-fructose 2,6-bisphosphate</name>
        <dbReference type="ChEBI" id="CHEBI:58579"/>
        <note>allosteric activator; ligand shared between dimeric partners</note>
    </ligand>
</feature>
<dbReference type="PANTHER" id="PTHR13697">
    <property type="entry name" value="PHOSPHOFRUCTOKINASE"/>
    <property type="match status" value="1"/>
</dbReference>
<feature type="region of interest" description="C-terminal regulatory PFK domain 2" evidence="14">
    <location>
        <begin position="453"/>
        <end position="817"/>
    </location>
</feature>
<feature type="domain" description="Phosphofructokinase" evidence="17">
    <location>
        <begin position="453"/>
        <end position="742"/>
    </location>
</feature>
<proteinExistence type="inferred from homology"/>
<feature type="region of interest" description="Disordered" evidence="16">
    <location>
        <begin position="50"/>
        <end position="86"/>
    </location>
</feature>
<dbReference type="PANTHER" id="PTHR13697:SF4">
    <property type="entry name" value="ATP-DEPENDENT 6-PHOSPHOFRUCTOKINASE"/>
    <property type="match status" value="1"/>
</dbReference>
<dbReference type="PRINTS" id="PR00476">
    <property type="entry name" value="PHFRCTKINASE"/>
</dbReference>
<feature type="binding site" evidence="14">
    <location>
        <position position="168"/>
    </location>
    <ligand>
        <name>Mg(2+)</name>
        <dbReference type="ChEBI" id="CHEBI:18420"/>
        <note>catalytic</note>
    </ligand>
</feature>
<dbReference type="InterPro" id="IPR009161">
    <property type="entry name" value="6-Pfructokinase_euk"/>
</dbReference>
<dbReference type="PIRSF" id="PIRSF000533">
    <property type="entry name" value="ATP_PFK_euk"/>
    <property type="match status" value="1"/>
</dbReference>
<evidence type="ECO:0000256" key="14">
    <source>
        <dbReference type="HAMAP-Rule" id="MF_03184"/>
    </source>
</evidence>
<evidence type="ECO:0000256" key="15">
    <source>
        <dbReference type="PIRNR" id="PIRNR000533"/>
    </source>
</evidence>
<keyword evidence="5 14" id="KW-0021">Allosteric enzyme</keyword>
<feature type="binding site" description="in other chain" evidence="14">
    <location>
        <position position="684"/>
    </location>
    <ligand>
        <name>beta-D-fructose 2,6-bisphosphate</name>
        <dbReference type="ChEBI" id="CHEBI:58579"/>
        <note>allosteric activator; ligand shared between dimeric partners</note>
    </ligand>
</feature>
<dbReference type="Pfam" id="PF00365">
    <property type="entry name" value="PFK"/>
    <property type="match status" value="3"/>
</dbReference>
<comment type="function">
    <text evidence="14">Catalyzes the phosphorylation of D-fructose 6-phosphate to fructose 1,6-bisphosphate by ATP, the first committing step of glycolysis.</text>
</comment>
<dbReference type="EMBL" id="KZ819303">
    <property type="protein sequence ID" value="PWN95549.1"/>
    <property type="molecule type" value="Genomic_DNA"/>
</dbReference>
<dbReference type="Gene3D" id="3.40.50.460">
    <property type="entry name" value="Phosphofructokinase domain"/>
    <property type="match status" value="2"/>
</dbReference>
<dbReference type="GO" id="GO:0046872">
    <property type="term" value="F:metal ion binding"/>
    <property type="evidence" value="ECO:0007669"/>
    <property type="project" value="UniProtKB-KW"/>
</dbReference>
<feature type="binding site" description="in other chain" evidence="14">
    <location>
        <begin position="257"/>
        <end position="259"/>
    </location>
    <ligand>
        <name>substrate</name>
        <note>ligand shared between dimeric partners</note>
    </ligand>
</feature>
<gene>
    <name evidence="18" type="ORF">FA09DRAFT_331876</name>
</gene>
<organism evidence="18 19">
    <name type="scientific">Tilletiopsis washingtonensis</name>
    <dbReference type="NCBI Taxonomy" id="58919"/>
    <lineage>
        <taxon>Eukaryota</taxon>
        <taxon>Fungi</taxon>
        <taxon>Dikarya</taxon>
        <taxon>Basidiomycota</taxon>
        <taxon>Ustilaginomycotina</taxon>
        <taxon>Exobasidiomycetes</taxon>
        <taxon>Entylomatales</taxon>
        <taxon>Entylomatales incertae sedis</taxon>
        <taxon>Tilletiopsis</taxon>
    </lineage>
</organism>
<evidence type="ECO:0000256" key="1">
    <source>
        <dbReference type="ARBA" id="ARBA00001946"/>
    </source>
</evidence>
<evidence type="ECO:0000256" key="16">
    <source>
        <dbReference type="SAM" id="MobiDB-lite"/>
    </source>
</evidence>
<feature type="binding site" description="in other chain" evidence="14">
    <location>
        <position position="313"/>
    </location>
    <ligand>
        <name>substrate</name>
        <note>ligand shared between dimeric partners</note>
    </ligand>
</feature>
<keyword evidence="8 14" id="KW-0547">Nucleotide-binding</keyword>
<feature type="binding site" description="in other chain" evidence="14">
    <location>
        <position position="788"/>
    </location>
    <ligand>
        <name>beta-D-fructose 2,6-bisphosphate</name>
        <dbReference type="ChEBI" id="CHEBI:58579"/>
        <note>allosteric activator; ligand shared between dimeric partners</note>
    </ligand>
</feature>
<evidence type="ECO:0000259" key="17">
    <source>
        <dbReference type="Pfam" id="PF00365"/>
    </source>
</evidence>
<dbReference type="InterPro" id="IPR000023">
    <property type="entry name" value="Phosphofructokinase_dom"/>
</dbReference>
<evidence type="ECO:0000256" key="12">
    <source>
        <dbReference type="ARBA" id="ARBA00023152"/>
    </source>
</evidence>
<feature type="binding site" evidence="14">
    <location>
        <position position="250"/>
    </location>
    <ligand>
        <name>substrate</name>
        <note>ligand shared between dimeric partners</note>
    </ligand>
</feature>
<dbReference type="GO" id="GO:0005524">
    <property type="term" value="F:ATP binding"/>
    <property type="evidence" value="ECO:0007669"/>
    <property type="project" value="UniProtKB-KW"/>
</dbReference>
<dbReference type="Proteomes" id="UP000245946">
    <property type="component" value="Unassembled WGS sequence"/>
</dbReference>
<feature type="binding site" description="in other chain" evidence="14">
    <location>
        <begin position="213"/>
        <end position="215"/>
    </location>
    <ligand>
        <name>substrate</name>
        <note>ligand shared between dimeric partners</note>
    </ligand>
</feature>
<evidence type="ECO:0000256" key="8">
    <source>
        <dbReference type="ARBA" id="ARBA00022741"/>
    </source>
</evidence>
<dbReference type="EC" id="2.7.1.11" evidence="14"/>
<evidence type="ECO:0000256" key="6">
    <source>
        <dbReference type="ARBA" id="ARBA00022679"/>
    </source>
</evidence>
<evidence type="ECO:0000313" key="19">
    <source>
        <dbReference type="Proteomes" id="UP000245946"/>
    </source>
</evidence>
<comment type="subcellular location">
    <subcellularLocation>
        <location evidence="2 14">Cytoplasm</location>
    </subcellularLocation>
</comment>
<evidence type="ECO:0000256" key="9">
    <source>
        <dbReference type="ARBA" id="ARBA00022777"/>
    </source>
</evidence>
<keyword evidence="4 14" id="KW-0963">Cytoplasm</keyword>
<comment type="subunit">
    <text evidence="14">Homotetramer.</text>
</comment>
<feature type="binding site" description="in other chain" evidence="14">
    <location>
        <begin position="579"/>
        <end position="583"/>
    </location>
    <ligand>
        <name>beta-D-fructose 2,6-bisphosphate</name>
        <dbReference type="ChEBI" id="CHEBI:58579"/>
        <note>allosteric activator; ligand shared between dimeric partners</note>
    </ligand>
</feature>
<comment type="pathway">
    <text evidence="3 14 15">Carbohydrate degradation; glycolysis; D-glyceraldehyde 3-phosphate and glycerone phosphate from D-glucose: step 3/4.</text>
</comment>
<keyword evidence="9 14" id="KW-0418">Kinase</keyword>
<dbReference type="GO" id="GO:0070095">
    <property type="term" value="F:fructose-6-phosphate binding"/>
    <property type="evidence" value="ECO:0007669"/>
    <property type="project" value="TreeGrafter"/>
</dbReference>
<feature type="binding site" evidence="14">
    <location>
        <position position="617"/>
    </location>
    <ligand>
        <name>beta-D-fructose 2,6-bisphosphate</name>
        <dbReference type="ChEBI" id="CHEBI:58579"/>
        <note>allosteric activator; ligand shared between dimeric partners</note>
    </ligand>
</feature>
<dbReference type="UniPathway" id="UPA00109">
    <property type="reaction ID" value="UER00182"/>
</dbReference>
<feature type="binding site" evidence="14">
    <location>
        <begin position="137"/>
        <end position="138"/>
    </location>
    <ligand>
        <name>ATP</name>
        <dbReference type="ChEBI" id="CHEBI:30616"/>
    </ligand>
</feature>
<comment type="cofactor">
    <cofactor evidence="1 14">
        <name>Mg(2+)</name>
        <dbReference type="ChEBI" id="CHEBI:18420"/>
    </cofactor>
</comment>
<dbReference type="FunFam" id="3.40.50.460:FF:000008">
    <property type="entry name" value="ATP-dependent 6-phosphofructokinase"/>
    <property type="match status" value="1"/>
</dbReference>
<feature type="region of interest" description="N-terminal catalytic PFK domain 1" evidence="14">
    <location>
        <begin position="1"/>
        <end position="439"/>
    </location>
</feature>
<feature type="domain" description="Phosphofructokinase" evidence="17">
    <location>
        <begin position="4"/>
        <end position="51"/>
    </location>
</feature>
<feature type="binding site" evidence="14">
    <location>
        <position position="341"/>
    </location>
    <ligand>
        <name>substrate</name>
        <note>ligand shared between dimeric partners</note>
    </ligand>
</feature>
<dbReference type="GO" id="GO:0016208">
    <property type="term" value="F:AMP binding"/>
    <property type="evidence" value="ECO:0007669"/>
    <property type="project" value="TreeGrafter"/>
</dbReference>
<evidence type="ECO:0000313" key="18">
    <source>
        <dbReference type="EMBL" id="PWN95549.1"/>
    </source>
</evidence>
<dbReference type="GeneID" id="37270761"/>
<comment type="similarity">
    <text evidence="14">Belongs to the phosphofructokinase type A (PFKA) family. ATP-dependent PFK group I subfamily. Eukaryotic two domain clade 'E' sub-subfamily.</text>
</comment>
<evidence type="ECO:0000256" key="2">
    <source>
        <dbReference type="ARBA" id="ARBA00004496"/>
    </source>
</evidence>
<dbReference type="Gene3D" id="3.40.50.450">
    <property type="match status" value="3"/>
</dbReference>
<dbReference type="GO" id="GO:0042802">
    <property type="term" value="F:identical protein binding"/>
    <property type="evidence" value="ECO:0007669"/>
    <property type="project" value="TreeGrafter"/>
</dbReference>
<dbReference type="PROSITE" id="PS00433">
    <property type="entry name" value="PHOSPHOFRUCTOKINASE"/>
    <property type="match status" value="2"/>
</dbReference>
<dbReference type="STRING" id="58919.A0A316Z1W5"/>
<feature type="binding site" description="in other chain" evidence="14">
    <location>
        <begin position="624"/>
        <end position="626"/>
    </location>
    <ligand>
        <name>beta-D-fructose 2,6-bisphosphate</name>
        <dbReference type="ChEBI" id="CHEBI:58579"/>
        <note>allosteric activator; ligand shared between dimeric partners</note>
    </ligand>
</feature>
<comment type="similarity">
    <text evidence="15">Belongs to the phosphofructokinase type A (PFKA) family. ATP-dependent PFK group I subfamily. Eukaryotic two domain clade "E" sub-subfamily.</text>
</comment>
<dbReference type="GO" id="GO:0048029">
    <property type="term" value="F:monosaccharide binding"/>
    <property type="evidence" value="ECO:0007669"/>
    <property type="project" value="TreeGrafter"/>
</dbReference>
<dbReference type="NCBIfam" id="TIGR02478">
    <property type="entry name" value="6PF1K_euk"/>
    <property type="match status" value="1"/>
</dbReference>
<keyword evidence="19" id="KW-1185">Reference proteome</keyword>
<feature type="domain" description="Phosphofructokinase" evidence="17">
    <location>
        <begin position="113"/>
        <end position="373"/>
    </location>
</feature>
<evidence type="ECO:0000256" key="4">
    <source>
        <dbReference type="ARBA" id="ARBA00022490"/>
    </source>
</evidence>
<dbReference type="HAMAP" id="MF_03184">
    <property type="entry name" value="Phosphofructokinase_I_E"/>
    <property type="match status" value="1"/>
</dbReference>
<dbReference type="RefSeq" id="XP_025595828.1">
    <property type="nucleotide sequence ID" value="XM_025743217.1"/>
</dbReference>
<feature type="binding site" description="in other chain" evidence="14">
    <location>
        <position position="522"/>
    </location>
    <ligand>
        <name>beta-D-fructose 2,6-bisphosphate</name>
        <dbReference type="ChEBI" id="CHEBI:58579"/>
        <note>allosteric activator; ligand shared between dimeric partners</note>
    </ligand>
</feature>
<dbReference type="InterPro" id="IPR035966">
    <property type="entry name" value="PKF_sf"/>
</dbReference>
<comment type="activity regulation">
    <text evidence="14">Allosterically activated by ADP, AMP, or fructose 2,6-bisphosphate, and allosterically inhibited by ATP or citrate.</text>
</comment>
<dbReference type="GO" id="GO:0005739">
    <property type="term" value="C:mitochondrion"/>
    <property type="evidence" value="ECO:0007669"/>
    <property type="project" value="TreeGrafter"/>
</dbReference>
<dbReference type="InterPro" id="IPR015912">
    <property type="entry name" value="Phosphofructokinase_CS"/>
</dbReference>
<dbReference type="InterPro" id="IPR022953">
    <property type="entry name" value="ATP_PFK"/>
</dbReference>
<dbReference type="GO" id="GO:0061621">
    <property type="term" value="P:canonical glycolysis"/>
    <property type="evidence" value="ECO:0007669"/>
    <property type="project" value="TreeGrafter"/>
</dbReference>
<keyword evidence="11 14" id="KW-0460">Magnesium</keyword>
<dbReference type="FunFam" id="3.40.50.460:FF:000007">
    <property type="entry name" value="ATP-dependent 6-phosphofructokinase"/>
    <property type="match status" value="1"/>
</dbReference>
<dbReference type="GO" id="GO:0006002">
    <property type="term" value="P:fructose 6-phosphate metabolic process"/>
    <property type="evidence" value="ECO:0007669"/>
    <property type="project" value="InterPro"/>
</dbReference>
<name>A0A316Z1W5_9BASI</name>
<dbReference type="GO" id="GO:0003872">
    <property type="term" value="F:6-phosphofructokinase activity"/>
    <property type="evidence" value="ECO:0007669"/>
    <property type="project" value="UniProtKB-UniRule"/>
</dbReference>
<evidence type="ECO:0000256" key="7">
    <source>
        <dbReference type="ARBA" id="ARBA00022723"/>
    </source>
</evidence>
<reference evidence="18 19" key="1">
    <citation type="journal article" date="2018" name="Mol. Biol. Evol.">
        <title>Broad Genomic Sampling Reveals a Smut Pathogenic Ancestry of the Fungal Clade Ustilaginomycotina.</title>
        <authorList>
            <person name="Kijpornyongpan T."/>
            <person name="Mondo S.J."/>
            <person name="Barry K."/>
            <person name="Sandor L."/>
            <person name="Lee J."/>
            <person name="Lipzen A."/>
            <person name="Pangilinan J."/>
            <person name="LaButti K."/>
            <person name="Hainaut M."/>
            <person name="Henrissat B."/>
            <person name="Grigoriev I.V."/>
            <person name="Spatafora J.W."/>
            <person name="Aime M.C."/>
        </authorList>
    </citation>
    <scope>NUCLEOTIDE SEQUENCE [LARGE SCALE GENOMIC DNA]</scope>
    <source>
        <strain evidence="18 19">MCA 4186</strain>
    </source>
</reference>
<evidence type="ECO:0000256" key="5">
    <source>
        <dbReference type="ARBA" id="ARBA00022533"/>
    </source>
</evidence>